<dbReference type="InterPro" id="IPR050320">
    <property type="entry name" value="N5-glutamine_MTase"/>
</dbReference>
<protein>
    <recommendedName>
        <fullName evidence="5">Release factor glutamine methyltransferase</fullName>
        <shortName evidence="5">RF MTase</shortName>
        <ecNumber evidence="5">2.1.1.297</ecNumber>
    </recommendedName>
    <alternativeName>
        <fullName evidence="5">N5-glutamine methyltransferase PrmC</fullName>
    </alternativeName>
    <alternativeName>
        <fullName evidence="5">Protein-(glutamine-N5) MTase PrmC</fullName>
    </alternativeName>
    <alternativeName>
        <fullName evidence="5">Protein-glutamine N-methyltransferase PrmC</fullName>
    </alternativeName>
</protein>
<comment type="function">
    <text evidence="5">Methylates the class 1 translation termination release factors RF1/PrfA and RF2/PrfB on the glutamine residue of the universally conserved GGQ motif.</text>
</comment>
<organism evidence="8 9">
    <name type="scientific">Egibacter rhizosphaerae</name>
    <dbReference type="NCBI Taxonomy" id="1670831"/>
    <lineage>
        <taxon>Bacteria</taxon>
        <taxon>Bacillati</taxon>
        <taxon>Actinomycetota</taxon>
        <taxon>Nitriliruptoria</taxon>
        <taxon>Egibacterales</taxon>
        <taxon>Egibacteraceae</taxon>
        <taxon>Egibacter</taxon>
    </lineage>
</organism>
<evidence type="ECO:0000313" key="8">
    <source>
        <dbReference type="EMBL" id="QBI19126.1"/>
    </source>
</evidence>
<evidence type="ECO:0000313" key="9">
    <source>
        <dbReference type="Proteomes" id="UP000291469"/>
    </source>
</evidence>
<dbReference type="GO" id="GO:0102559">
    <property type="term" value="F:peptide chain release factor N(5)-glutamine methyltransferase activity"/>
    <property type="evidence" value="ECO:0007669"/>
    <property type="project" value="UniProtKB-EC"/>
</dbReference>
<dbReference type="RefSeq" id="WP_131154123.1">
    <property type="nucleotide sequence ID" value="NZ_CP036402.1"/>
</dbReference>
<feature type="domain" description="Release factor glutamine methyltransferase N-terminal" evidence="7">
    <location>
        <begin position="8"/>
        <end position="77"/>
    </location>
</feature>
<evidence type="ECO:0000259" key="6">
    <source>
        <dbReference type="Pfam" id="PF05175"/>
    </source>
</evidence>
<evidence type="ECO:0000256" key="2">
    <source>
        <dbReference type="ARBA" id="ARBA00022679"/>
    </source>
</evidence>
<feature type="binding site" evidence="5">
    <location>
        <position position="188"/>
    </location>
    <ligand>
        <name>S-adenosyl-L-methionine</name>
        <dbReference type="ChEBI" id="CHEBI:59789"/>
    </ligand>
</feature>
<comment type="catalytic activity">
    <reaction evidence="4 5">
        <text>L-glutaminyl-[peptide chain release factor] + S-adenosyl-L-methionine = N(5)-methyl-L-glutaminyl-[peptide chain release factor] + S-adenosyl-L-homocysteine + H(+)</text>
        <dbReference type="Rhea" id="RHEA:42896"/>
        <dbReference type="Rhea" id="RHEA-COMP:10271"/>
        <dbReference type="Rhea" id="RHEA-COMP:10272"/>
        <dbReference type="ChEBI" id="CHEBI:15378"/>
        <dbReference type="ChEBI" id="CHEBI:30011"/>
        <dbReference type="ChEBI" id="CHEBI:57856"/>
        <dbReference type="ChEBI" id="CHEBI:59789"/>
        <dbReference type="ChEBI" id="CHEBI:61891"/>
        <dbReference type="EC" id="2.1.1.297"/>
    </reaction>
</comment>
<evidence type="ECO:0000256" key="4">
    <source>
        <dbReference type="ARBA" id="ARBA00048391"/>
    </source>
</evidence>
<dbReference type="NCBIfam" id="TIGR03534">
    <property type="entry name" value="RF_mod_PrmC"/>
    <property type="match status" value="1"/>
</dbReference>
<accession>A0A411YD70</accession>
<dbReference type="PANTHER" id="PTHR18895">
    <property type="entry name" value="HEMK METHYLTRANSFERASE"/>
    <property type="match status" value="1"/>
</dbReference>
<feature type="domain" description="Methyltransferase small" evidence="6">
    <location>
        <begin position="112"/>
        <end position="197"/>
    </location>
</feature>
<keyword evidence="1 5" id="KW-0489">Methyltransferase</keyword>
<name>A0A411YD70_9ACTN</name>
<proteinExistence type="inferred from homology"/>
<keyword evidence="9" id="KW-1185">Reference proteome</keyword>
<dbReference type="OrthoDB" id="9800643at2"/>
<dbReference type="InterPro" id="IPR002052">
    <property type="entry name" value="DNA_methylase_N6_adenine_CS"/>
</dbReference>
<feature type="binding site" evidence="5">
    <location>
        <begin position="188"/>
        <end position="191"/>
    </location>
    <ligand>
        <name>substrate</name>
    </ligand>
</feature>
<evidence type="ECO:0000259" key="7">
    <source>
        <dbReference type="Pfam" id="PF17827"/>
    </source>
</evidence>
<evidence type="ECO:0000256" key="5">
    <source>
        <dbReference type="HAMAP-Rule" id="MF_02126"/>
    </source>
</evidence>
<dbReference type="Gene3D" id="1.10.8.10">
    <property type="entry name" value="DNA helicase RuvA subunit, C-terminal domain"/>
    <property type="match status" value="1"/>
</dbReference>
<reference evidence="8 9" key="1">
    <citation type="submission" date="2019-01" db="EMBL/GenBank/DDBJ databases">
        <title>Egibacter rhizosphaerae EGI 80759T.</title>
        <authorList>
            <person name="Chen D.-D."/>
            <person name="Tian Y."/>
            <person name="Jiao J.-Y."/>
            <person name="Zhang X.-T."/>
            <person name="Zhang Y.-G."/>
            <person name="Zhang Y."/>
            <person name="Xiao M."/>
            <person name="Shu W.-S."/>
            <person name="Li W.-J."/>
        </authorList>
    </citation>
    <scope>NUCLEOTIDE SEQUENCE [LARGE SCALE GENOMIC DNA]</scope>
    <source>
        <strain evidence="8 9">EGI 80759</strain>
    </source>
</reference>
<sequence>MSPTVRDVRARTAATLAAAGVPSPTVDADALLCAVLDWRGSELATRADAALPAPATERLGELVDRRAAREPLQLVLGTTGFRHVDLMVGPGVFVPRPETEILAGEAIARTPEGGVVVEPCTGTGAVAIAVATEARPGEVHATDREAAAVDLARHNARRCGAAVSVARGDLLDPLPLRLCGSVDVLVANPPYVAEGETGQLPPEVAGWDPRSALVAGPTGHEVSDRLLALAGEWLTPGGWVLLEVAEHRAAQTAARAERIGLVEADVVRDLAGRDRVVLARRSGPARVASGA</sequence>
<dbReference type="InterPro" id="IPR029063">
    <property type="entry name" value="SAM-dependent_MTases_sf"/>
</dbReference>
<keyword evidence="3 5" id="KW-0949">S-adenosyl-L-methionine</keyword>
<dbReference type="Pfam" id="PF05175">
    <property type="entry name" value="MTS"/>
    <property type="match status" value="1"/>
</dbReference>
<gene>
    <name evidence="5 8" type="primary">prmC</name>
    <name evidence="8" type="ORF">ER308_05945</name>
</gene>
<dbReference type="Gene3D" id="3.40.50.150">
    <property type="entry name" value="Vaccinia Virus protein VP39"/>
    <property type="match status" value="1"/>
</dbReference>
<evidence type="ECO:0000256" key="3">
    <source>
        <dbReference type="ARBA" id="ARBA00022691"/>
    </source>
</evidence>
<dbReference type="InterPro" id="IPR004556">
    <property type="entry name" value="HemK-like"/>
</dbReference>
<dbReference type="HAMAP" id="MF_02126">
    <property type="entry name" value="RF_methyltr_PrmC"/>
    <property type="match status" value="1"/>
</dbReference>
<dbReference type="AlphaFoldDB" id="A0A411YD70"/>
<dbReference type="EMBL" id="CP036402">
    <property type="protein sequence ID" value="QBI19126.1"/>
    <property type="molecule type" value="Genomic_DNA"/>
</dbReference>
<dbReference type="CDD" id="cd02440">
    <property type="entry name" value="AdoMet_MTases"/>
    <property type="match status" value="1"/>
</dbReference>
<dbReference type="InterPro" id="IPR019874">
    <property type="entry name" value="RF_methyltr_PrmC"/>
</dbReference>
<comment type="similarity">
    <text evidence="5">Belongs to the protein N5-glutamine methyltransferase family. PrmC subfamily.</text>
</comment>
<dbReference type="NCBIfam" id="TIGR00536">
    <property type="entry name" value="hemK_fam"/>
    <property type="match status" value="1"/>
</dbReference>
<dbReference type="InterPro" id="IPR040758">
    <property type="entry name" value="PrmC_N"/>
</dbReference>
<dbReference type="KEGG" id="erz:ER308_05945"/>
<dbReference type="Proteomes" id="UP000291469">
    <property type="component" value="Chromosome"/>
</dbReference>
<dbReference type="SUPFAM" id="SSF53335">
    <property type="entry name" value="S-adenosyl-L-methionine-dependent methyltransferases"/>
    <property type="match status" value="1"/>
</dbReference>
<dbReference type="PROSITE" id="PS00092">
    <property type="entry name" value="N6_MTASE"/>
    <property type="match status" value="1"/>
</dbReference>
<evidence type="ECO:0000256" key="1">
    <source>
        <dbReference type="ARBA" id="ARBA00022603"/>
    </source>
</evidence>
<dbReference type="InterPro" id="IPR007848">
    <property type="entry name" value="Small_mtfrase_dom"/>
</dbReference>
<dbReference type="Pfam" id="PF17827">
    <property type="entry name" value="PrmC_N"/>
    <property type="match status" value="1"/>
</dbReference>
<dbReference type="EC" id="2.1.1.297" evidence="5"/>
<dbReference type="PANTHER" id="PTHR18895:SF74">
    <property type="entry name" value="MTRF1L RELEASE FACTOR GLUTAMINE METHYLTRANSFERASE"/>
    <property type="match status" value="1"/>
</dbReference>
<keyword evidence="2 5" id="KW-0808">Transferase</keyword>
<dbReference type="GO" id="GO:0003676">
    <property type="term" value="F:nucleic acid binding"/>
    <property type="evidence" value="ECO:0007669"/>
    <property type="project" value="InterPro"/>
</dbReference>
<comment type="caution">
    <text evidence="5">Lacks conserved residue(s) required for the propagation of feature annotation.</text>
</comment>
<feature type="binding site" evidence="5">
    <location>
        <position position="143"/>
    </location>
    <ligand>
        <name>S-adenosyl-L-methionine</name>
        <dbReference type="ChEBI" id="CHEBI:59789"/>
    </ligand>
</feature>
<dbReference type="GO" id="GO:0032259">
    <property type="term" value="P:methylation"/>
    <property type="evidence" value="ECO:0007669"/>
    <property type="project" value="UniProtKB-KW"/>
</dbReference>